<dbReference type="InterPro" id="IPR005624">
    <property type="entry name" value="PduO/GlcC-like"/>
</dbReference>
<dbReference type="InterPro" id="IPR038084">
    <property type="entry name" value="PduO/GlcC-like_sf"/>
</dbReference>
<dbReference type="EMBL" id="JACEZU010000013">
    <property type="protein sequence ID" value="MBA5689818.1"/>
    <property type="molecule type" value="Genomic_DNA"/>
</dbReference>
<keyword evidence="1" id="KW-0732">Signal</keyword>
<dbReference type="InterPro" id="IPR052517">
    <property type="entry name" value="GlcG_carb_metab_protein"/>
</dbReference>
<dbReference type="AlphaFoldDB" id="A0A7W2FDN5"/>
<gene>
    <name evidence="2" type="ORF">H3H39_22475</name>
</gene>
<comment type="caution">
    <text evidence="2">The sequence shown here is derived from an EMBL/GenBank/DDBJ whole genome shotgun (WGS) entry which is preliminary data.</text>
</comment>
<keyword evidence="3" id="KW-1185">Reference proteome</keyword>
<dbReference type="PANTHER" id="PTHR34309">
    <property type="entry name" value="SLR1406 PROTEIN"/>
    <property type="match status" value="1"/>
</dbReference>
<protein>
    <submittedName>
        <fullName evidence="2">Heme-binding protein</fullName>
    </submittedName>
</protein>
<accession>A0A7W2FDN5</accession>
<dbReference type="Gene3D" id="3.30.450.150">
    <property type="entry name" value="Haem-degrading domain"/>
    <property type="match status" value="1"/>
</dbReference>
<dbReference type="PANTHER" id="PTHR34309:SF1">
    <property type="entry name" value="PROTEIN GLCG"/>
    <property type="match status" value="1"/>
</dbReference>
<evidence type="ECO:0000313" key="3">
    <source>
        <dbReference type="Proteomes" id="UP000573499"/>
    </source>
</evidence>
<dbReference type="Proteomes" id="UP000573499">
    <property type="component" value="Unassembled WGS sequence"/>
</dbReference>
<dbReference type="SUPFAM" id="SSF143744">
    <property type="entry name" value="GlcG-like"/>
    <property type="match status" value="1"/>
</dbReference>
<feature type="chain" id="PRO_5030639822" evidence="1">
    <location>
        <begin position="26"/>
        <end position="160"/>
    </location>
</feature>
<proteinExistence type="predicted"/>
<feature type="signal peptide" evidence="1">
    <location>
        <begin position="1"/>
        <end position="25"/>
    </location>
</feature>
<evidence type="ECO:0000313" key="2">
    <source>
        <dbReference type="EMBL" id="MBA5689818.1"/>
    </source>
</evidence>
<name>A0A7W2FDN5_9BURK</name>
<organism evidence="2 3">
    <name type="scientific">Rugamonas apoptosis</name>
    <dbReference type="NCBI Taxonomy" id="2758570"/>
    <lineage>
        <taxon>Bacteria</taxon>
        <taxon>Pseudomonadati</taxon>
        <taxon>Pseudomonadota</taxon>
        <taxon>Betaproteobacteria</taxon>
        <taxon>Burkholderiales</taxon>
        <taxon>Oxalobacteraceae</taxon>
        <taxon>Telluria group</taxon>
        <taxon>Rugamonas</taxon>
    </lineage>
</organism>
<dbReference type="RefSeq" id="WP_182156624.1">
    <property type="nucleotide sequence ID" value="NZ_JACEZU010000013.1"/>
</dbReference>
<sequence length="160" mass="16253">MSRTSAYFLAAGLLWAALPATPVFAQQPGYGAPISLDLAKRAAAGAVAEAKRLKLAVAVAVVDTHGTPVYLEVLDDTMTASPNFAFQKARTAATLRRPSKALEEGIAGGRNALLSLPDLLMLEGGEPVLLNGKLVGAIGVSGGTSGQDGQIARAGVEAGK</sequence>
<dbReference type="Pfam" id="PF03928">
    <property type="entry name" value="HbpS-like"/>
    <property type="match status" value="1"/>
</dbReference>
<evidence type="ECO:0000256" key="1">
    <source>
        <dbReference type="SAM" id="SignalP"/>
    </source>
</evidence>
<reference evidence="2 3" key="1">
    <citation type="submission" date="2020-07" db="EMBL/GenBank/DDBJ databases">
        <title>Novel species isolated from subtropical streams in China.</title>
        <authorList>
            <person name="Lu H."/>
        </authorList>
    </citation>
    <scope>NUCLEOTIDE SEQUENCE [LARGE SCALE GENOMIC DNA]</scope>
    <source>
        <strain evidence="2 3">LX47W</strain>
    </source>
</reference>